<dbReference type="GO" id="GO:0071949">
    <property type="term" value="F:FAD binding"/>
    <property type="evidence" value="ECO:0007669"/>
    <property type="project" value="InterPro"/>
</dbReference>
<sequence>MNAAVLIVGAGPSGLSLALALSQNGVAVRIIDKVSTYRVGQRGAGVQPRILELYKFLGVLPDIQKRGGFISPMVHYLPGGEMKNVEMIAFMQNTLDRPYMHDYIILSSQDRHEEVLREHLARYGVTVELGTELVSFEQFPDRVVSRIIKTRNGQQFEEYFESQWLIGTEGAHSVVRKTLGLTFLGETRKGDHLIMGDIHIKKELLDRGLLHVWGESATKSATVMPFESKDNDKYSVLYLGRDLDGTKAVSSQEEFIKVFYDITGRTDVEFGDLIWASTFQPNTRMVNSYGSGQVFVAGDSAHVHSPTGGQGLNSGIQDTINLAWKLALVQKGIAPRSLLDSYSQERIPVIAAMLDKTSELHAKTFTPGGGQTGWTRGFELRQLGINYRGSPIVVDETPVQGEEAVDPYRSGDDGTVRGGDRAPDAPGLISVNDPKRETSLFDIFGSSYHTVLVFSEDNTAVLDALKNYPAGILKSVVILPQKPTGVISADYVLVDSDGYAHKHYNMVEKLTKIVVVRPDGMIGGLVGGVDGLKQYFNGILDMPTVTCSDSNDLHVISNLATHIGTIELSILCPPIPYNTV</sequence>
<evidence type="ECO:0000313" key="7">
    <source>
        <dbReference type="EMBL" id="SJL04150.1"/>
    </source>
</evidence>
<dbReference type="EMBL" id="FUEG01000004">
    <property type="protein sequence ID" value="SJL04150.1"/>
    <property type="molecule type" value="Genomic_DNA"/>
</dbReference>
<dbReference type="Gene3D" id="3.50.50.60">
    <property type="entry name" value="FAD/NAD(P)-binding domain"/>
    <property type="match status" value="1"/>
</dbReference>
<dbReference type="PRINTS" id="PR00420">
    <property type="entry name" value="RNGMNOXGNASE"/>
</dbReference>
<evidence type="ECO:0000259" key="6">
    <source>
        <dbReference type="Pfam" id="PF01494"/>
    </source>
</evidence>
<accession>A0A284R629</accession>
<keyword evidence="8" id="KW-1185">Reference proteome</keyword>
<evidence type="ECO:0000256" key="3">
    <source>
        <dbReference type="ARBA" id="ARBA00022827"/>
    </source>
</evidence>
<gene>
    <name evidence="7" type="ORF">ARMOST_07510</name>
</gene>
<keyword evidence="3" id="KW-0274">FAD</keyword>
<dbReference type="PANTHER" id="PTHR43004:SF19">
    <property type="entry name" value="BINDING MONOOXYGENASE, PUTATIVE (JCVI)-RELATED"/>
    <property type="match status" value="1"/>
</dbReference>
<evidence type="ECO:0000256" key="2">
    <source>
        <dbReference type="ARBA" id="ARBA00022630"/>
    </source>
</evidence>
<dbReference type="InterPro" id="IPR050641">
    <property type="entry name" value="RIFMO-like"/>
</dbReference>
<organism evidence="7 8">
    <name type="scientific">Armillaria ostoyae</name>
    <name type="common">Armillaria root rot fungus</name>
    <dbReference type="NCBI Taxonomy" id="47428"/>
    <lineage>
        <taxon>Eukaryota</taxon>
        <taxon>Fungi</taxon>
        <taxon>Dikarya</taxon>
        <taxon>Basidiomycota</taxon>
        <taxon>Agaricomycotina</taxon>
        <taxon>Agaricomycetes</taxon>
        <taxon>Agaricomycetidae</taxon>
        <taxon>Agaricales</taxon>
        <taxon>Marasmiineae</taxon>
        <taxon>Physalacriaceae</taxon>
        <taxon>Armillaria</taxon>
    </lineage>
</organism>
<dbReference type="InterPro" id="IPR002938">
    <property type="entry name" value="FAD-bd"/>
</dbReference>
<proteinExistence type="predicted"/>
<keyword evidence="4" id="KW-0560">Oxidoreductase</keyword>
<dbReference type="AlphaFoldDB" id="A0A284R629"/>
<dbReference type="InterPro" id="IPR036188">
    <property type="entry name" value="FAD/NAD-bd_sf"/>
</dbReference>
<evidence type="ECO:0000256" key="5">
    <source>
        <dbReference type="SAM" id="MobiDB-lite"/>
    </source>
</evidence>
<keyword evidence="2" id="KW-0285">Flavoprotein</keyword>
<dbReference type="Gene3D" id="3.30.70.2450">
    <property type="match status" value="1"/>
</dbReference>
<feature type="region of interest" description="Disordered" evidence="5">
    <location>
        <begin position="403"/>
        <end position="426"/>
    </location>
</feature>
<dbReference type="SUPFAM" id="SSF51905">
    <property type="entry name" value="FAD/NAD(P)-binding domain"/>
    <property type="match status" value="1"/>
</dbReference>
<dbReference type="Gene3D" id="3.40.30.120">
    <property type="match status" value="1"/>
</dbReference>
<dbReference type="OrthoDB" id="2690153at2759"/>
<dbReference type="OMA" id="VEMIAFM"/>
<comment type="cofactor">
    <cofactor evidence="1">
        <name>FAD</name>
        <dbReference type="ChEBI" id="CHEBI:57692"/>
    </cofactor>
</comment>
<feature type="domain" description="FAD-binding" evidence="6">
    <location>
        <begin position="3"/>
        <end position="356"/>
    </location>
</feature>
<evidence type="ECO:0000256" key="1">
    <source>
        <dbReference type="ARBA" id="ARBA00001974"/>
    </source>
</evidence>
<evidence type="ECO:0000313" key="8">
    <source>
        <dbReference type="Proteomes" id="UP000219338"/>
    </source>
</evidence>
<evidence type="ECO:0000256" key="4">
    <source>
        <dbReference type="ARBA" id="ARBA00023002"/>
    </source>
</evidence>
<dbReference type="Proteomes" id="UP000219338">
    <property type="component" value="Unassembled WGS sequence"/>
</dbReference>
<dbReference type="STRING" id="47428.A0A284R629"/>
<dbReference type="PANTHER" id="PTHR43004">
    <property type="entry name" value="TRK SYSTEM POTASSIUM UPTAKE PROTEIN"/>
    <property type="match status" value="1"/>
</dbReference>
<name>A0A284R629_ARMOS</name>
<feature type="compositionally biased region" description="Basic and acidic residues" evidence="5">
    <location>
        <begin position="409"/>
        <end position="423"/>
    </location>
</feature>
<reference evidence="8" key="1">
    <citation type="journal article" date="2017" name="Nat. Ecol. Evol.">
        <title>Genome expansion and lineage-specific genetic innovations in the forest pathogenic fungi Armillaria.</title>
        <authorList>
            <person name="Sipos G."/>
            <person name="Prasanna A.N."/>
            <person name="Walter M.C."/>
            <person name="O'Connor E."/>
            <person name="Balint B."/>
            <person name="Krizsan K."/>
            <person name="Kiss B."/>
            <person name="Hess J."/>
            <person name="Varga T."/>
            <person name="Slot J."/>
            <person name="Riley R."/>
            <person name="Boka B."/>
            <person name="Rigling D."/>
            <person name="Barry K."/>
            <person name="Lee J."/>
            <person name="Mihaltcheva S."/>
            <person name="LaButti K."/>
            <person name="Lipzen A."/>
            <person name="Waldron R."/>
            <person name="Moloney N.M."/>
            <person name="Sperisen C."/>
            <person name="Kredics L."/>
            <person name="Vagvoelgyi C."/>
            <person name="Patrignani A."/>
            <person name="Fitzpatrick D."/>
            <person name="Nagy I."/>
            <person name="Doyle S."/>
            <person name="Anderson J.B."/>
            <person name="Grigoriev I.V."/>
            <person name="Gueldener U."/>
            <person name="Muensterkoetter M."/>
            <person name="Nagy L.G."/>
        </authorList>
    </citation>
    <scope>NUCLEOTIDE SEQUENCE [LARGE SCALE GENOMIC DNA]</scope>
    <source>
        <strain evidence="8">C18/9</strain>
    </source>
</reference>
<dbReference type="GO" id="GO:0016709">
    <property type="term" value="F:oxidoreductase activity, acting on paired donors, with incorporation or reduction of molecular oxygen, NAD(P)H as one donor, and incorporation of one atom of oxygen"/>
    <property type="evidence" value="ECO:0007669"/>
    <property type="project" value="UniProtKB-ARBA"/>
</dbReference>
<dbReference type="Pfam" id="PF01494">
    <property type="entry name" value="FAD_binding_3"/>
    <property type="match status" value="1"/>
</dbReference>
<protein>
    <recommendedName>
        <fullName evidence="6">FAD-binding domain-containing protein</fullName>
    </recommendedName>
</protein>